<dbReference type="InterPro" id="IPR029063">
    <property type="entry name" value="SAM-dependent_MTases_sf"/>
</dbReference>
<dbReference type="SUPFAM" id="SSF53335">
    <property type="entry name" value="S-adenosyl-L-methionine-dependent methyltransferases"/>
    <property type="match status" value="1"/>
</dbReference>
<dbReference type="CDD" id="cd02440">
    <property type="entry name" value="AdoMet_MTases"/>
    <property type="match status" value="1"/>
</dbReference>
<dbReference type="Proteomes" id="UP000242287">
    <property type="component" value="Unassembled WGS sequence"/>
</dbReference>
<dbReference type="GO" id="GO:0008168">
    <property type="term" value="F:methyltransferase activity"/>
    <property type="evidence" value="ECO:0007669"/>
    <property type="project" value="UniProtKB-KW"/>
</dbReference>
<dbReference type="Gene3D" id="3.40.50.150">
    <property type="entry name" value="Vaccinia Virus protein VP39"/>
    <property type="match status" value="1"/>
</dbReference>
<dbReference type="InterPro" id="IPR050723">
    <property type="entry name" value="CFA/CMAS"/>
</dbReference>
<reference evidence="6 7" key="1">
    <citation type="submission" date="2014-02" db="EMBL/GenBank/DDBJ databases">
        <title>Transposable element dynamics among asymbiotic and ectomycorrhizal Amanita fungi.</title>
        <authorList>
            <consortium name="DOE Joint Genome Institute"/>
            <person name="Hess J."/>
            <person name="Skrede I."/>
            <person name="Wolfe B."/>
            <person name="LaButti K."/>
            <person name="Ohm R.A."/>
            <person name="Grigoriev I.V."/>
            <person name="Pringle A."/>
        </authorList>
    </citation>
    <scope>NUCLEOTIDE SEQUENCE [LARGE SCALE GENOMIC DNA]</scope>
    <source>
        <strain evidence="6 7">SKay4041</strain>
    </source>
</reference>
<keyword evidence="2" id="KW-0489">Methyltransferase</keyword>
<evidence type="ECO:0000313" key="7">
    <source>
        <dbReference type="Proteomes" id="UP000242287"/>
    </source>
</evidence>
<evidence type="ECO:0000313" key="6">
    <source>
        <dbReference type="EMBL" id="PFH46944.1"/>
    </source>
</evidence>
<accession>A0A2A9NC89</accession>
<keyword evidence="4" id="KW-0949">S-adenosyl-L-methionine</keyword>
<keyword evidence="5" id="KW-0443">Lipid metabolism</keyword>
<dbReference type="GO" id="GO:0008610">
    <property type="term" value="P:lipid biosynthetic process"/>
    <property type="evidence" value="ECO:0007669"/>
    <property type="project" value="InterPro"/>
</dbReference>
<evidence type="ECO:0000256" key="2">
    <source>
        <dbReference type="ARBA" id="ARBA00022603"/>
    </source>
</evidence>
<proteinExistence type="inferred from homology"/>
<name>A0A2A9NC89_9AGAR</name>
<organism evidence="6 7">
    <name type="scientific">Amanita thiersii Skay4041</name>
    <dbReference type="NCBI Taxonomy" id="703135"/>
    <lineage>
        <taxon>Eukaryota</taxon>
        <taxon>Fungi</taxon>
        <taxon>Dikarya</taxon>
        <taxon>Basidiomycota</taxon>
        <taxon>Agaricomycotina</taxon>
        <taxon>Agaricomycetes</taxon>
        <taxon>Agaricomycetidae</taxon>
        <taxon>Agaricales</taxon>
        <taxon>Pluteineae</taxon>
        <taxon>Amanitaceae</taxon>
        <taxon>Amanita</taxon>
    </lineage>
</organism>
<dbReference type="AlphaFoldDB" id="A0A2A9NC89"/>
<keyword evidence="3" id="KW-0808">Transferase</keyword>
<gene>
    <name evidence="6" type="ORF">AMATHDRAFT_153349</name>
</gene>
<dbReference type="PANTHER" id="PTHR43667">
    <property type="entry name" value="CYCLOPROPANE-FATTY-ACYL-PHOSPHOLIPID SYNTHASE"/>
    <property type="match status" value="1"/>
</dbReference>
<evidence type="ECO:0000256" key="3">
    <source>
        <dbReference type="ARBA" id="ARBA00022679"/>
    </source>
</evidence>
<evidence type="ECO:0000256" key="4">
    <source>
        <dbReference type="ARBA" id="ARBA00022691"/>
    </source>
</evidence>
<protein>
    <recommendedName>
        <fullName evidence="8">CFS1-like protein</fullName>
    </recommendedName>
</protein>
<dbReference type="EMBL" id="KZ302146">
    <property type="protein sequence ID" value="PFH46944.1"/>
    <property type="molecule type" value="Genomic_DNA"/>
</dbReference>
<dbReference type="GO" id="GO:0032259">
    <property type="term" value="P:methylation"/>
    <property type="evidence" value="ECO:0007669"/>
    <property type="project" value="UniProtKB-KW"/>
</dbReference>
<sequence>MSAPYTTQLLNTPSVHSKTVIHRIYSTWSYVTEGLVNVTWRPLSRVARDNILSLLQRIEVGQLKIITPQQTWTFGCPCEQGLEATLHVKSDAFWKRVAFFTDLGLAEAYMNGDVDCDDMSSLLKILILNRGRFGNVTGLTNALSYICGILTLSSFDGDLSNSRANISSHYDLGNTMYVGVVSPCMTGGRADFDLHPPSRFSAFLSEDMNYSSAIFKDYNEDLKPDGKVIESLEDAQMRKMRTILKKVRIRPGDRVLEIVGTGWGSLAILAASTVECTIDTVTLSVHQANMARKRIEEAGLSDRVKVYNMDFRECMNKPEWKGAFDRFISIEMIENVGKDYQDDFWRVADWALKKDTAIGFVQVISLPEARVRQYDQNADFVQKWVIFPGCYIPSLHFIIDSMYKGSEGRLTVDSVYNIGPHYARTLREWKRKFCANWEPVIAKALKHEYDLCPEELEVFRRKWMCDDYCEVGFATRTLGDHCITFTRDGHIDFGCDLEI</sequence>
<dbReference type="STRING" id="703135.A0A2A9NC89"/>
<evidence type="ECO:0008006" key="8">
    <source>
        <dbReference type="Google" id="ProtNLM"/>
    </source>
</evidence>
<dbReference type="Pfam" id="PF02353">
    <property type="entry name" value="CMAS"/>
    <property type="match status" value="1"/>
</dbReference>
<evidence type="ECO:0000256" key="5">
    <source>
        <dbReference type="ARBA" id="ARBA00023098"/>
    </source>
</evidence>
<dbReference type="InterPro" id="IPR003333">
    <property type="entry name" value="CMAS"/>
</dbReference>
<dbReference type="PIRSF" id="PIRSF003085">
    <property type="entry name" value="CMAS"/>
    <property type="match status" value="1"/>
</dbReference>
<dbReference type="OrthoDB" id="8300214at2759"/>
<keyword evidence="7" id="KW-1185">Reference proteome</keyword>
<dbReference type="PANTHER" id="PTHR43667:SF2">
    <property type="entry name" value="FATTY ACID C-METHYL TRANSFERASE"/>
    <property type="match status" value="1"/>
</dbReference>
<evidence type="ECO:0000256" key="1">
    <source>
        <dbReference type="ARBA" id="ARBA00010815"/>
    </source>
</evidence>
<comment type="similarity">
    <text evidence="1">Belongs to the CFA/CMAS family.</text>
</comment>